<reference evidence="9 10" key="1">
    <citation type="submission" date="2016-01" db="EMBL/GenBank/DDBJ databases">
        <title>Draft Genome Sequences of Seven Thermophilic Sporeformers Isolated from Foods.</title>
        <authorList>
            <person name="Berendsen E.M."/>
            <person name="Wells-Bennik M.H."/>
            <person name="Krawcyk A.O."/>
            <person name="De Jong A."/>
            <person name="Holsappel S."/>
            <person name="Eijlander R.T."/>
            <person name="Kuipers O.P."/>
        </authorList>
    </citation>
    <scope>NUCLEOTIDE SEQUENCE [LARGE SCALE GENOMIC DNA]</scope>
    <source>
        <strain evidence="9 10">B4135</strain>
    </source>
</reference>
<dbReference type="STRING" id="301148.B4135_2501"/>
<dbReference type="GO" id="GO:0055085">
    <property type="term" value="P:transmembrane transport"/>
    <property type="evidence" value="ECO:0007669"/>
    <property type="project" value="InterPro"/>
</dbReference>
<comment type="similarity">
    <text evidence="7">Belongs to the binding-protein-dependent transport system permease family.</text>
</comment>
<evidence type="ECO:0000313" key="9">
    <source>
        <dbReference type="EMBL" id="KYD17479.1"/>
    </source>
</evidence>
<evidence type="ECO:0000256" key="2">
    <source>
        <dbReference type="ARBA" id="ARBA00022448"/>
    </source>
</evidence>
<dbReference type="Proteomes" id="UP000075683">
    <property type="component" value="Unassembled WGS sequence"/>
</dbReference>
<evidence type="ECO:0000256" key="3">
    <source>
        <dbReference type="ARBA" id="ARBA00022475"/>
    </source>
</evidence>
<proteinExistence type="inferred from homology"/>
<dbReference type="PANTHER" id="PTHR30151">
    <property type="entry name" value="ALKANE SULFONATE ABC TRANSPORTER-RELATED, MEMBRANE SUBUNIT"/>
    <property type="match status" value="1"/>
</dbReference>
<dbReference type="OrthoDB" id="9804353at2"/>
<feature type="transmembrane region" description="Helical" evidence="7">
    <location>
        <begin position="219"/>
        <end position="240"/>
    </location>
</feature>
<dbReference type="InterPro" id="IPR000515">
    <property type="entry name" value="MetI-like"/>
</dbReference>
<feature type="domain" description="ABC transmembrane type-1" evidence="8">
    <location>
        <begin position="57"/>
        <end position="238"/>
    </location>
</feature>
<evidence type="ECO:0000256" key="6">
    <source>
        <dbReference type="ARBA" id="ARBA00023136"/>
    </source>
</evidence>
<keyword evidence="6 7" id="KW-0472">Membrane</keyword>
<name>A0A150LZZ1_9BACI</name>
<evidence type="ECO:0000256" key="7">
    <source>
        <dbReference type="RuleBase" id="RU363032"/>
    </source>
</evidence>
<dbReference type="CDD" id="cd06261">
    <property type="entry name" value="TM_PBP2"/>
    <property type="match status" value="1"/>
</dbReference>
<evidence type="ECO:0000256" key="4">
    <source>
        <dbReference type="ARBA" id="ARBA00022692"/>
    </source>
</evidence>
<feature type="transmembrane region" description="Helical" evidence="7">
    <location>
        <begin position="65"/>
        <end position="85"/>
    </location>
</feature>
<dbReference type="Gene3D" id="1.10.3720.10">
    <property type="entry name" value="MetI-like"/>
    <property type="match status" value="1"/>
</dbReference>
<dbReference type="GO" id="GO:0005886">
    <property type="term" value="C:plasma membrane"/>
    <property type="evidence" value="ECO:0007669"/>
    <property type="project" value="UniProtKB-SubCell"/>
</dbReference>
<keyword evidence="3" id="KW-1003">Cell membrane</keyword>
<dbReference type="AlphaFoldDB" id="A0A150LZZ1"/>
<evidence type="ECO:0000256" key="1">
    <source>
        <dbReference type="ARBA" id="ARBA00004651"/>
    </source>
</evidence>
<dbReference type="PROSITE" id="PS50928">
    <property type="entry name" value="ABC_TM1"/>
    <property type="match status" value="1"/>
</dbReference>
<dbReference type="PANTHER" id="PTHR30151:SF20">
    <property type="entry name" value="ABC TRANSPORTER PERMEASE PROTEIN HI_0355-RELATED"/>
    <property type="match status" value="1"/>
</dbReference>
<keyword evidence="5 7" id="KW-1133">Transmembrane helix</keyword>
<dbReference type="InterPro" id="IPR035906">
    <property type="entry name" value="MetI-like_sf"/>
</dbReference>
<dbReference type="EMBL" id="LQYT01000056">
    <property type="protein sequence ID" value="KYD17479.1"/>
    <property type="molecule type" value="Genomic_DNA"/>
</dbReference>
<accession>A0A150LZZ1</accession>
<sequence length="257" mass="28614">MRKRIREGGPPVLVLILSLFLWEGAVRIFSVPAWLLPAPSAILREGIFGWREYAGHLAATARLSFFGYLIGCLTGAGTAAALHLVPLLRKSLYPFLIISQNIPLIVLAPLLVIWFGFGVLPKIIVITLVCFFPVAVSTLDGLRQTSPELMHYMEMAGASKGQIFRKLECPHALPFLFSGLKISASYSVMGAVVSEWLGAKEGLGVYMTLAQSAFRTDRVFLSIFLVVFLSLVYFGLIGWLEKKTVKWKPEEREKERR</sequence>
<feature type="transmembrane region" description="Helical" evidence="7">
    <location>
        <begin position="123"/>
        <end position="142"/>
    </location>
</feature>
<dbReference type="Pfam" id="PF00528">
    <property type="entry name" value="BPD_transp_1"/>
    <property type="match status" value="1"/>
</dbReference>
<evidence type="ECO:0000259" key="8">
    <source>
        <dbReference type="PROSITE" id="PS50928"/>
    </source>
</evidence>
<organism evidence="9 10">
    <name type="scientific">Caldibacillus debilis</name>
    <dbReference type="NCBI Taxonomy" id="301148"/>
    <lineage>
        <taxon>Bacteria</taxon>
        <taxon>Bacillati</taxon>
        <taxon>Bacillota</taxon>
        <taxon>Bacilli</taxon>
        <taxon>Bacillales</taxon>
        <taxon>Bacillaceae</taxon>
        <taxon>Caldibacillus</taxon>
    </lineage>
</organism>
<feature type="transmembrane region" description="Helical" evidence="7">
    <location>
        <begin position="12"/>
        <end position="35"/>
    </location>
</feature>
<feature type="transmembrane region" description="Helical" evidence="7">
    <location>
        <begin position="92"/>
        <end position="117"/>
    </location>
</feature>
<dbReference type="SUPFAM" id="SSF161098">
    <property type="entry name" value="MetI-like"/>
    <property type="match status" value="1"/>
</dbReference>
<gene>
    <name evidence="9" type="ORF">B4135_2501</name>
</gene>
<evidence type="ECO:0000256" key="5">
    <source>
        <dbReference type="ARBA" id="ARBA00022989"/>
    </source>
</evidence>
<keyword evidence="2 7" id="KW-0813">Transport</keyword>
<keyword evidence="4 7" id="KW-0812">Transmembrane</keyword>
<dbReference type="RefSeq" id="WP_061569169.1">
    <property type="nucleotide sequence ID" value="NZ_LQYT01000056.1"/>
</dbReference>
<protein>
    <recommendedName>
        <fullName evidence="8">ABC transmembrane type-1 domain-containing protein</fullName>
    </recommendedName>
</protein>
<comment type="caution">
    <text evidence="9">The sequence shown here is derived from an EMBL/GenBank/DDBJ whole genome shotgun (WGS) entry which is preliminary data.</text>
</comment>
<comment type="subcellular location">
    <subcellularLocation>
        <location evidence="1 7">Cell membrane</location>
        <topology evidence="1 7">Multi-pass membrane protein</topology>
    </subcellularLocation>
</comment>
<evidence type="ECO:0000313" key="10">
    <source>
        <dbReference type="Proteomes" id="UP000075683"/>
    </source>
</evidence>
<dbReference type="PATRIC" id="fig|301148.3.peg.4040"/>